<keyword evidence="8" id="KW-1185">Reference proteome</keyword>
<sequence>MEFAEKWNEGHYGPRKFWRLCLPRLKYWNPAIPMIVNRTKDQAGPATMSIYFRQGSADATKSSKHQLPSSAEGLSKAPSPEEDEKVVTIDMKSQHSDQILKEFLEKTGAVPVVPTPQEEIEMQEVQERKERGDIDREVMLKYLTQQRREAALMAQARNEAAAMKAAI</sequence>
<evidence type="ECO:0000256" key="4">
    <source>
        <dbReference type="ARBA" id="ARBA00023274"/>
    </source>
</evidence>
<dbReference type="GeneID" id="19328237"/>
<dbReference type="SMART" id="SM00916">
    <property type="entry name" value="L51_S25_CI-B8"/>
    <property type="match status" value="1"/>
</dbReference>
<keyword evidence="3" id="KW-0496">Mitochondrion</keyword>
<dbReference type="SUPFAM" id="SSF52833">
    <property type="entry name" value="Thioredoxin-like"/>
    <property type="match status" value="1"/>
</dbReference>
<dbReference type="EMBL" id="KB933302">
    <property type="protein sequence ID" value="EON97018.1"/>
    <property type="molecule type" value="Genomic_DNA"/>
</dbReference>
<feature type="compositionally biased region" description="Polar residues" evidence="5">
    <location>
        <begin position="57"/>
        <end position="69"/>
    </location>
</feature>
<dbReference type="GO" id="GO:0003735">
    <property type="term" value="F:structural constituent of ribosome"/>
    <property type="evidence" value="ECO:0007669"/>
    <property type="project" value="InterPro"/>
</dbReference>
<evidence type="ECO:0000313" key="7">
    <source>
        <dbReference type="EMBL" id="EON97018.1"/>
    </source>
</evidence>
<dbReference type="InterPro" id="IPR036249">
    <property type="entry name" value="Thioredoxin-like_sf"/>
</dbReference>
<dbReference type="HOGENOM" id="CLU_094283_0_0_1"/>
<evidence type="ECO:0000256" key="3">
    <source>
        <dbReference type="ARBA" id="ARBA00023128"/>
    </source>
</evidence>
<reference evidence="8" key="1">
    <citation type="journal article" date="2013" name="Genome Announc.">
        <title>Draft genome sequence of the ascomycete Phaeoacremonium aleophilum strain UCR-PA7, a causal agent of the esca disease complex in grapevines.</title>
        <authorList>
            <person name="Blanco-Ulate B."/>
            <person name="Rolshausen P."/>
            <person name="Cantu D."/>
        </authorList>
    </citation>
    <scope>NUCLEOTIDE SEQUENCE [LARGE SCALE GENOMIC DNA]</scope>
    <source>
        <strain evidence="8">UCR-PA7</strain>
    </source>
</reference>
<evidence type="ECO:0000256" key="5">
    <source>
        <dbReference type="SAM" id="MobiDB-lite"/>
    </source>
</evidence>
<feature type="domain" description="Ribosomal protein/NADH dehydrogenase" evidence="6">
    <location>
        <begin position="6"/>
        <end position="110"/>
    </location>
</feature>
<dbReference type="AlphaFoldDB" id="R8BCJ1"/>
<proteinExistence type="predicted"/>
<keyword evidence="2 7" id="KW-0689">Ribosomal protein</keyword>
<dbReference type="PANTHER" id="PTHR13274">
    <property type="entry name" value="MITOCHONDRIAL RIBOSOMAL PROTEIN S25"/>
    <property type="match status" value="1"/>
</dbReference>
<dbReference type="GO" id="GO:1990904">
    <property type="term" value="C:ribonucleoprotein complex"/>
    <property type="evidence" value="ECO:0007669"/>
    <property type="project" value="UniProtKB-KW"/>
</dbReference>
<evidence type="ECO:0000256" key="2">
    <source>
        <dbReference type="ARBA" id="ARBA00022980"/>
    </source>
</evidence>
<dbReference type="OrthoDB" id="1696305at2759"/>
<dbReference type="InterPro" id="IPR007741">
    <property type="entry name" value="Ribosomal_mL43/mS25/NADH_DH"/>
</dbReference>
<dbReference type="Pfam" id="PF05047">
    <property type="entry name" value="L51_S25_CI-B8"/>
    <property type="match status" value="1"/>
</dbReference>
<comment type="subcellular location">
    <subcellularLocation>
        <location evidence="1">Mitochondrion</location>
    </subcellularLocation>
</comment>
<protein>
    <submittedName>
        <fullName evidence="7">Putative 50s ribosomal protein mrp49 protein</fullName>
    </submittedName>
</protein>
<dbReference type="KEGG" id="tmn:UCRPA7_7474"/>
<evidence type="ECO:0000259" key="6">
    <source>
        <dbReference type="SMART" id="SM00916"/>
    </source>
</evidence>
<dbReference type="GO" id="GO:0005840">
    <property type="term" value="C:ribosome"/>
    <property type="evidence" value="ECO:0007669"/>
    <property type="project" value="UniProtKB-KW"/>
</dbReference>
<organism evidence="7 8">
    <name type="scientific">Phaeoacremonium minimum (strain UCR-PA7)</name>
    <name type="common">Esca disease fungus</name>
    <name type="synonym">Togninia minima</name>
    <dbReference type="NCBI Taxonomy" id="1286976"/>
    <lineage>
        <taxon>Eukaryota</taxon>
        <taxon>Fungi</taxon>
        <taxon>Dikarya</taxon>
        <taxon>Ascomycota</taxon>
        <taxon>Pezizomycotina</taxon>
        <taxon>Sordariomycetes</taxon>
        <taxon>Sordariomycetidae</taxon>
        <taxon>Togniniales</taxon>
        <taxon>Togniniaceae</taxon>
        <taxon>Phaeoacremonium</taxon>
    </lineage>
</organism>
<accession>R8BCJ1</accession>
<dbReference type="PANTHER" id="PTHR13274:SF2">
    <property type="entry name" value="SMALL RIBOSOMAL SUBUNIT PROTEIN MS25"/>
    <property type="match status" value="1"/>
</dbReference>
<feature type="region of interest" description="Disordered" evidence="5">
    <location>
        <begin position="57"/>
        <end position="85"/>
    </location>
</feature>
<dbReference type="InterPro" id="IPR040049">
    <property type="entry name" value="Ribosomal_mS25/mL61"/>
</dbReference>
<dbReference type="GO" id="GO:0005739">
    <property type="term" value="C:mitochondrion"/>
    <property type="evidence" value="ECO:0007669"/>
    <property type="project" value="UniProtKB-SubCell"/>
</dbReference>
<gene>
    <name evidence="7" type="ORF">UCRPA7_7474</name>
</gene>
<dbReference type="Proteomes" id="UP000014074">
    <property type="component" value="Unassembled WGS sequence"/>
</dbReference>
<name>R8BCJ1_PHAM7</name>
<dbReference type="RefSeq" id="XP_007918196.1">
    <property type="nucleotide sequence ID" value="XM_007920005.1"/>
</dbReference>
<keyword evidence="4" id="KW-0687">Ribonucleoprotein</keyword>
<dbReference type="eggNOG" id="ENOG502SDFJ">
    <property type="taxonomic scope" value="Eukaryota"/>
</dbReference>
<evidence type="ECO:0000256" key="1">
    <source>
        <dbReference type="ARBA" id="ARBA00004173"/>
    </source>
</evidence>
<evidence type="ECO:0000313" key="8">
    <source>
        <dbReference type="Proteomes" id="UP000014074"/>
    </source>
</evidence>